<feature type="non-terminal residue" evidence="2">
    <location>
        <position position="1"/>
    </location>
</feature>
<proteinExistence type="predicted"/>
<organism evidence="2">
    <name type="scientific">Lepeophtheirus salmonis</name>
    <name type="common">Salmon louse</name>
    <name type="synonym">Caligus salmonis</name>
    <dbReference type="NCBI Taxonomy" id="72036"/>
    <lineage>
        <taxon>Eukaryota</taxon>
        <taxon>Metazoa</taxon>
        <taxon>Ecdysozoa</taxon>
        <taxon>Arthropoda</taxon>
        <taxon>Crustacea</taxon>
        <taxon>Multicrustacea</taxon>
        <taxon>Hexanauplia</taxon>
        <taxon>Copepoda</taxon>
        <taxon>Siphonostomatoida</taxon>
        <taxon>Caligidae</taxon>
        <taxon>Lepeophtheirus</taxon>
    </lineage>
</organism>
<keyword evidence="1" id="KW-0732">Signal</keyword>
<dbReference type="EMBL" id="HACA01010888">
    <property type="protein sequence ID" value="CDW28249.1"/>
    <property type="molecule type" value="Transcribed_RNA"/>
</dbReference>
<dbReference type="AlphaFoldDB" id="A0A0K2TQD2"/>
<protein>
    <submittedName>
        <fullName evidence="2">Uncharacterized protein</fullName>
    </submittedName>
</protein>
<feature type="chain" id="PRO_5005488053" evidence="1">
    <location>
        <begin position="19"/>
        <end position="70"/>
    </location>
</feature>
<reference evidence="2" key="1">
    <citation type="submission" date="2014-05" db="EMBL/GenBank/DDBJ databases">
        <authorList>
            <person name="Chronopoulou M."/>
        </authorList>
    </citation>
    <scope>NUCLEOTIDE SEQUENCE</scope>
    <source>
        <tissue evidence="2">Whole organism</tissue>
    </source>
</reference>
<evidence type="ECO:0000313" key="2">
    <source>
        <dbReference type="EMBL" id="CDW28249.1"/>
    </source>
</evidence>
<feature type="signal peptide" evidence="1">
    <location>
        <begin position="1"/>
        <end position="18"/>
    </location>
</feature>
<sequence>YRKHLIIHLFVFRSQIFARVIFQYGDKQFGCLKNDSRLNKFGNFHDIQIFQHNSTEVKRFVIYFVKYIIT</sequence>
<evidence type="ECO:0000256" key="1">
    <source>
        <dbReference type="SAM" id="SignalP"/>
    </source>
</evidence>
<name>A0A0K2TQD2_LEPSM</name>
<accession>A0A0K2TQD2</accession>